<proteinExistence type="predicted"/>
<dbReference type="EMBL" id="JBHSDJ010000003">
    <property type="protein sequence ID" value="MFC4245834.1"/>
    <property type="molecule type" value="Genomic_DNA"/>
</dbReference>
<sequence length="45" mass="4980">MSIRTKRPRHGLLDEGESGIFDVLSTTLETTSAYQVQKLEGIDVS</sequence>
<evidence type="ECO:0000313" key="1">
    <source>
        <dbReference type="EMBL" id="MFC4245834.1"/>
    </source>
</evidence>
<dbReference type="RefSeq" id="WP_246968671.1">
    <property type="nucleotide sequence ID" value="NZ_CP095397.1"/>
</dbReference>
<name>A0ABD5NUS1_9EURY</name>
<dbReference type="AlphaFoldDB" id="A0ABD5NUS1"/>
<dbReference type="Proteomes" id="UP001595821">
    <property type="component" value="Unassembled WGS sequence"/>
</dbReference>
<reference evidence="1 2" key="1">
    <citation type="journal article" date="2014" name="Int. J. Syst. Evol. Microbiol.">
        <title>Complete genome sequence of Corynebacterium casei LMG S-19264T (=DSM 44701T), isolated from a smear-ripened cheese.</title>
        <authorList>
            <consortium name="US DOE Joint Genome Institute (JGI-PGF)"/>
            <person name="Walter F."/>
            <person name="Albersmeier A."/>
            <person name="Kalinowski J."/>
            <person name="Ruckert C."/>
        </authorList>
    </citation>
    <scope>NUCLEOTIDE SEQUENCE [LARGE SCALE GENOMIC DNA]</scope>
    <source>
        <strain evidence="1 2">IBRC-M 10912</strain>
    </source>
</reference>
<dbReference type="GeneID" id="71855213"/>
<gene>
    <name evidence="1" type="ORF">ACFOZ7_02240</name>
</gene>
<comment type="caution">
    <text evidence="1">The sequence shown here is derived from an EMBL/GenBank/DDBJ whole genome shotgun (WGS) entry which is preliminary data.</text>
</comment>
<evidence type="ECO:0000313" key="2">
    <source>
        <dbReference type="Proteomes" id="UP001595821"/>
    </source>
</evidence>
<protein>
    <submittedName>
        <fullName evidence="1">Uncharacterized protein</fullName>
    </submittedName>
</protein>
<organism evidence="1 2">
    <name type="scientific">Natribaculum luteum</name>
    <dbReference type="NCBI Taxonomy" id="1586232"/>
    <lineage>
        <taxon>Archaea</taxon>
        <taxon>Methanobacteriati</taxon>
        <taxon>Methanobacteriota</taxon>
        <taxon>Stenosarchaea group</taxon>
        <taxon>Halobacteria</taxon>
        <taxon>Halobacteriales</taxon>
        <taxon>Natrialbaceae</taxon>
        <taxon>Natribaculum</taxon>
    </lineage>
</organism>
<accession>A0ABD5NUS1</accession>